<dbReference type="InterPro" id="IPR044926">
    <property type="entry name" value="RGS_subdomain_2"/>
</dbReference>
<evidence type="ECO:0000256" key="1">
    <source>
        <dbReference type="SAM" id="Phobius"/>
    </source>
</evidence>
<protein>
    <recommendedName>
        <fullName evidence="2">RGS domain-containing protein</fullName>
    </recommendedName>
</protein>
<dbReference type="SUPFAM" id="SSF48097">
    <property type="entry name" value="Regulator of G-protein signaling, RGS"/>
    <property type="match status" value="1"/>
</dbReference>
<dbReference type="Pfam" id="PF00615">
    <property type="entry name" value="RGS"/>
    <property type="match status" value="1"/>
</dbReference>
<dbReference type="PROSITE" id="PS50132">
    <property type="entry name" value="RGS"/>
    <property type="match status" value="1"/>
</dbReference>
<reference evidence="4" key="1">
    <citation type="journal article" date="2018" name="Nat. Microbiol.">
        <title>Leveraging single-cell genomics to expand the fungal tree of life.</title>
        <authorList>
            <person name="Ahrendt S.R."/>
            <person name="Quandt C.A."/>
            <person name="Ciobanu D."/>
            <person name="Clum A."/>
            <person name="Salamov A."/>
            <person name="Andreopoulos B."/>
            <person name="Cheng J.F."/>
            <person name="Woyke T."/>
            <person name="Pelin A."/>
            <person name="Henrissat B."/>
            <person name="Reynolds N.K."/>
            <person name="Benny G.L."/>
            <person name="Smith M.E."/>
            <person name="James T.Y."/>
            <person name="Grigoriev I.V."/>
        </authorList>
    </citation>
    <scope>NUCLEOTIDE SEQUENCE [LARGE SCALE GENOMIC DNA]</scope>
    <source>
        <strain evidence="4">CSF55</strain>
    </source>
</reference>
<dbReference type="Proteomes" id="UP000281549">
    <property type="component" value="Unassembled WGS sequence"/>
</dbReference>
<evidence type="ECO:0000259" key="2">
    <source>
        <dbReference type="PROSITE" id="PS50132"/>
    </source>
</evidence>
<organism evidence="3 4">
    <name type="scientific">Rozella allomycis (strain CSF55)</name>
    <dbReference type="NCBI Taxonomy" id="988480"/>
    <lineage>
        <taxon>Eukaryota</taxon>
        <taxon>Fungi</taxon>
        <taxon>Fungi incertae sedis</taxon>
        <taxon>Cryptomycota</taxon>
        <taxon>Cryptomycota incertae sedis</taxon>
        <taxon>Rozella</taxon>
    </lineage>
</organism>
<proteinExistence type="predicted"/>
<dbReference type="EMBL" id="ML005031">
    <property type="protein sequence ID" value="RKP20693.1"/>
    <property type="molecule type" value="Genomic_DNA"/>
</dbReference>
<dbReference type="AlphaFoldDB" id="A0A4P9YLZ1"/>
<keyword evidence="1" id="KW-1133">Transmembrane helix</keyword>
<keyword evidence="1" id="KW-0812">Transmembrane</keyword>
<feature type="domain" description="RGS" evidence="2">
    <location>
        <begin position="109"/>
        <end position="241"/>
    </location>
</feature>
<feature type="transmembrane region" description="Helical" evidence="1">
    <location>
        <begin position="30"/>
        <end position="50"/>
    </location>
</feature>
<evidence type="ECO:0000313" key="4">
    <source>
        <dbReference type="Proteomes" id="UP000281549"/>
    </source>
</evidence>
<dbReference type="InterPro" id="IPR016137">
    <property type="entry name" value="RGS"/>
</dbReference>
<dbReference type="Gene3D" id="1.10.167.10">
    <property type="entry name" value="Regulator of G-protein Signalling 4, domain 2"/>
    <property type="match status" value="1"/>
</dbReference>
<evidence type="ECO:0000313" key="3">
    <source>
        <dbReference type="EMBL" id="RKP20693.1"/>
    </source>
</evidence>
<feature type="transmembrane region" description="Helical" evidence="1">
    <location>
        <begin position="62"/>
        <end position="83"/>
    </location>
</feature>
<keyword evidence="1" id="KW-0472">Membrane</keyword>
<accession>A0A4P9YLZ1</accession>
<name>A0A4P9YLZ1_ROZAC</name>
<dbReference type="InterPro" id="IPR036305">
    <property type="entry name" value="RGS_sf"/>
</dbReference>
<gene>
    <name evidence="3" type="ORF">ROZALSC1DRAFT_27843</name>
</gene>
<sequence length="275" mass="31796">MLFMGYVTLLLVRLKLRDDIWLTKESKYTLLNALIGFSIYCVVSFKPFPLADFIKVKIGESVINLFVSLTLQWISIIYPALLARKVSKFKKNIDTSEKAMYVVLANKDLFEKFKEEAAMTFCLENILFLEDVFNVYLKHGHKFPLNAVMSVHHSRQSKLDLEDSSKEVLIMKAIYSEEDLNNLYLKYIKPGSIYELNLSSQVLQNFQANLNSKDLSILDPVIKEVLRMLFQNTFPRFYKANQQEILKRLNFAKISGEKIKKTNSTLSIVTGFFNG</sequence>